<proteinExistence type="inferred from homology"/>
<name>A0A915JV30_ROMCU</name>
<dbReference type="GO" id="GO:0006886">
    <property type="term" value="P:intracellular protein transport"/>
    <property type="evidence" value="ECO:0007669"/>
    <property type="project" value="InterPro"/>
</dbReference>
<dbReference type="InterPro" id="IPR028934">
    <property type="entry name" value="Vps26-related"/>
</dbReference>
<evidence type="ECO:0000313" key="3">
    <source>
        <dbReference type="WBParaSite" id="nRc.2.0.1.t29943-RA"/>
    </source>
</evidence>
<comment type="similarity">
    <text evidence="1">Belongs to the VPS26 family.</text>
</comment>
<dbReference type="PANTHER" id="PTHR12233">
    <property type="entry name" value="VACUOLAR PROTEIN SORTING 26 RELATED"/>
    <property type="match status" value="1"/>
</dbReference>
<protein>
    <submittedName>
        <fullName evidence="3">Down syndrome critical region 3</fullName>
    </submittedName>
</protein>
<dbReference type="Gene3D" id="2.60.40.640">
    <property type="match status" value="2"/>
</dbReference>
<evidence type="ECO:0000256" key="1">
    <source>
        <dbReference type="ARBA" id="ARBA00009100"/>
    </source>
</evidence>
<dbReference type="WBParaSite" id="nRc.2.0.1.t29943-RA">
    <property type="protein sequence ID" value="nRc.2.0.1.t29943-RA"/>
    <property type="gene ID" value="nRc.2.0.1.g29943"/>
</dbReference>
<dbReference type="Pfam" id="PF03643">
    <property type="entry name" value="Vps26"/>
    <property type="match status" value="1"/>
</dbReference>
<dbReference type="Proteomes" id="UP000887565">
    <property type="component" value="Unplaced"/>
</dbReference>
<keyword evidence="2" id="KW-1185">Reference proteome</keyword>
<accession>A0A915JV30</accession>
<reference evidence="3" key="1">
    <citation type="submission" date="2022-11" db="UniProtKB">
        <authorList>
            <consortium name="WormBaseParasite"/>
        </authorList>
    </citation>
    <scope>IDENTIFICATION</scope>
</reference>
<dbReference type="OMA" id="CVTMPIT"/>
<sequence length="274" mass="30952">DLINGLIVVTCKVESKHDGIFLDFEGLVNLQPTKSGVLDAFNNIKPIELTKYSLELCKSGRLPAGKSEYPFEILLEEKPGRSLFETYHGIHIAVQYVIRCEIKRSFPNKSTVKNGEVLVQYRVQKDKAIEKPVTFTITPDSLAKSNKQNCGKFLITGKIDSCSCLLTKPFTGEITIKQCDKEIKSIELQLVRVETVGSNGDYTKESSEIQTIQIGVGDVARDFSIPIFMIFPRLFTCPTVETPNFRIEFEVFVHIIFIDDVYISESFPVSLHRF</sequence>
<evidence type="ECO:0000313" key="2">
    <source>
        <dbReference type="Proteomes" id="UP000887565"/>
    </source>
</evidence>
<dbReference type="InterPro" id="IPR014752">
    <property type="entry name" value="Arrestin-like_C"/>
</dbReference>
<dbReference type="AlphaFoldDB" id="A0A915JV30"/>
<organism evidence="2 3">
    <name type="scientific">Romanomermis culicivorax</name>
    <name type="common">Nematode worm</name>
    <dbReference type="NCBI Taxonomy" id="13658"/>
    <lineage>
        <taxon>Eukaryota</taxon>
        <taxon>Metazoa</taxon>
        <taxon>Ecdysozoa</taxon>
        <taxon>Nematoda</taxon>
        <taxon>Enoplea</taxon>
        <taxon>Dorylaimia</taxon>
        <taxon>Mermithida</taxon>
        <taxon>Mermithoidea</taxon>
        <taxon>Mermithidae</taxon>
        <taxon>Romanomermis</taxon>
    </lineage>
</organism>